<dbReference type="Proteomes" id="UP001305779">
    <property type="component" value="Unassembled WGS sequence"/>
</dbReference>
<keyword evidence="8" id="KW-1185">Reference proteome</keyword>
<reference evidence="7 8" key="1">
    <citation type="journal article" date="2023" name="G3 (Bethesda)">
        <title>A chromosome-level genome assembly of Zasmidium syzygii isolated from banana leaves.</title>
        <authorList>
            <person name="van Westerhoven A.C."/>
            <person name="Mehrabi R."/>
            <person name="Talebi R."/>
            <person name="Steentjes M.B.F."/>
            <person name="Corcolon B."/>
            <person name="Chong P.A."/>
            <person name="Kema G.H.J."/>
            <person name="Seidl M.F."/>
        </authorList>
    </citation>
    <scope>NUCLEOTIDE SEQUENCE [LARGE SCALE GENOMIC DNA]</scope>
    <source>
        <strain evidence="7 8">P124</strain>
    </source>
</reference>
<evidence type="ECO:0000256" key="2">
    <source>
        <dbReference type="ARBA" id="ARBA00005466"/>
    </source>
</evidence>
<evidence type="ECO:0000313" key="8">
    <source>
        <dbReference type="Proteomes" id="UP001305779"/>
    </source>
</evidence>
<dbReference type="InterPro" id="IPR006094">
    <property type="entry name" value="Oxid_FAD_bind_N"/>
</dbReference>
<comment type="similarity">
    <text evidence="2">Belongs to the oxygen-dependent FAD-linked oxidoreductase family.</text>
</comment>
<gene>
    <name evidence="7" type="ORF">PRZ48_008247</name>
</gene>
<dbReference type="EMBL" id="JAXOVC010000006">
    <property type="protein sequence ID" value="KAK4500061.1"/>
    <property type="molecule type" value="Genomic_DNA"/>
</dbReference>
<dbReference type="InterPro" id="IPR016169">
    <property type="entry name" value="FAD-bd_PCMH_sub2"/>
</dbReference>
<protein>
    <recommendedName>
        <fullName evidence="6">FAD-binding PCMH-type domain-containing protein</fullName>
    </recommendedName>
</protein>
<dbReference type="InterPro" id="IPR050416">
    <property type="entry name" value="FAD-linked_Oxidoreductase"/>
</dbReference>
<name>A0ABR0EFQ3_ZASCE</name>
<dbReference type="SUPFAM" id="SSF56176">
    <property type="entry name" value="FAD-binding/transporter-associated domain-like"/>
    <property type="match status" value="1"/>
</dbReference>
<feature type="domain" description="FAD-binding PCMH-type" evidence="6">
    <location>
        <begin position="38"/>
        <end position="208"/>
    </location>
</feature>
<sequence length="480" mass="52638">MPKTQELETLKSLLSSSEVLTKDDDAYHTESLVWAQQAYQNPTLVIRPNSLESLSKAVKFLAESSLDWQVKTGGAGGASATDVVLSTRAFNETRFVRGEEVVYLGAGALWGEYYEAMERVAPGWTGVVIGCRTPFIGVGGSILAGGFSWLSGDYGCTSDPDNMLDAQVVKLDGSVVWASEEPDLLWGLRGAQLGLGVVTNFKLRARPYSQQIYGGMILIPKGKPNEQRVAAGIATLDTGAPLPKVTMFLYTLTGMLASVLGGQGDDVLVLHIVDGNGEAHGREMFGWALEIPGAIDHTKVHNMQGLAKLQGGAVVNMGKVKAWTQAITMPRITEDIVLEAFRWHERVQARGGSSAGETYFLFELFSMRHHTGPSTESAWPRPRDSRHVFLTSACCAPDASQDEVDDTIKIGERALKEILGKDYKESYIDANALEAWNDLEAIYGENWKKVVKVKRKYDPEERLKSTPPLDWKEIERKLGI</sequence>
<evidence type="ECO:0000259" key="6">
    <source>
        <dbReference type="PROSITE" id="PS51387"/>
    </source>
</evidence>
<accession>A0ABR0EFQ3</accession>
<keyword evidence="5" id="KW-0560">Oxidoreductase</keyword>
<evidence type="ECO:0000256" key="4">
    <source>
        <dbReference type="ARBA" id="ARBA00022827"/>
    </source>
</evidence>
<dbReference type="Pfam" id="PF01565">
    <property type="entry name" value="FAD_binding_4"/>
    <property type="match status" value="1"/>
</dbReference>
<dbReference type="InterPro" id="IPR036318">
    <property type="entry name" value="FAD-bd_PCMH-like_sf"/>
</dbReference>
<organism evidence="7 8">
    <name type="scientific">Zasmidium cellare</name>
    <name type="common">Wine cellar mold</name>
    <name type="synonym">Racodium cellare</name>
    <dbReference type="NCBI Taxonomy" id="395010"/>
    <lineage>
        <taxon>Eukaryota</taxon>
        <taxon>Fungi</taxon>
        <taxon>Dikarya</taxon>
        <taxon>Ascomycota</taxon>
        <taxon>Pezizomycotina</taxon>
        <taxon>Dothideomycetes</taxon>
        <taxon>Dothideomycetidae</taxon>
        <taxon>Mycosphaerellales</taxon>
        <taxon>Mycosphaerellaceae</taxon>
        <taxon>Zasmidium</taxon>
    </lineage>
</organism>
<dbReference type="PROSITE" id="PS51387">
    <property type="entry name" value="FAD_PCMH"/>
    <property type="match status" value="1"/>
</dbReference>
<evidence type="ECO:0000313" key="7">
    <source>
        <dbReference type="EMBL" id="KAK4500061.1"/>
    </source>
</evidence>
<comment type="caution">
    <text evidence="7">The sequence shown here is derived from an EMBL/GenBank/DDBJ whole genome shotgun (WGS) entry which is preliminary data.</text>
</comment>
<dbReference type="InterPro" id="IPR016167">
    <property type="entry name" value="FAD-bd_PCMH_sub1"/>
</dbReference>
<dbReference type="PANTHER" id="PTHR42973:SF39">
    <property type="entry name" value="FAD-BINDING PCMH-TYPE DOMAIN-CONTAINING PROTEIN"/>
    <property type="match status" value="1"/>
</dbReference>
<dbReference type="Gene3D" id="3.40.462.20">
    <property type="match status" value="1"/>
</dbReference>
<evidence type="ECO:0000256" key="5">
    <source>
        <dbReference type="ARBA" id="ARBA00023002"/>
    </source>
</evidence>
<keyword evidence="3" id="KW-0285">Flavoprotein</keyword>
<evidence type="ECO:0000256" key="3">
    <source>
        <dbReference type="ARBA" id="ARBA00022630"/>
    </source>
</evidence>
<evidence type="ECO:0000256" key="1">
    <source>
        <dbReference type="ARBA" id="ARBA00001974"/>
    </source>
</evidence>
<comment type="cofactor">
    <cofactor evidence="1">
        <name>FAD</name>
        <dbReference type="ChEBI" id="CHEBI:57692"/>
    </cofactor>
</comment>
<dbReference type="Gene3D" id="3.30.43.10">
    <property type="entry name" value="Uridine Diphospho-n-acetylenolpyruvylglucosamine Reductase, domain 2"/>
    <property type="match status" value="1"/>
</dbReference>
<keyword evidence="4" id="KW-0274">FAD</keyword>
<dbReference type="Gene3D" id="3.30.465.10">
    <property type="match status" value="1"/>
</dbReference>
<dbReference type="PANTHER" id="PTHR42973">
    <property type="entry name" value="BINDING OXIDOREDUCTASE, PUTATIVE (AFU_ORTHOLOGUE AFUA_1G17690)-RELATED"/>
    <property type="match status" value="1"/>
</dbReference>
<proteinExistence type="inferred from homology"/>
<dbReference type="InterPro" id="IPR016166">
    <property type="entry name" value="FAD-bd_PCMH"/>
</dbReference>